<dbReference type="PANTHER" id="PTHR34823">
    <property type="entry name" value="GLCNAC-BINDING PROTEIN A"/>
    <property type="match status" value="1"/>
</dbReference>
<keyword evidence="4" id="KW-1185">Reference proteome</keyword>
<evidence type="ECO:0000259" key="2">
    <source>
        <dbReference type="Pfam" id="PF03067"/>
    </source>
</evidence>
<organism evidence="3 4">
    <name type="scientific">Catenuloplanes atrovinosus</name>
    <dbReference type="NCBI Taxonomy" id="137266"/>
    <lineage>
        <taxon>Bacteria</taxon>
        <taxon>Bacillati</taxon>
        <taxon>Actinomycetota</taxon>
        <taxon>Actinomycetes</taxon>
        <taxon>Micromonosporales</taxon>
        <taxon>Micromonosporaceae</taxon>
        <taxon>Catenuloplanes</taxon>
    </lineage>
</organism>
<name>A0AAE3YMA4_9ACTN</name>
<dbReference type="SUPFAM" id="SSF81296">
    <property type="entry name" value="E set domains"/>
    <property type="match status" value="1"/>
</dbReference>
<dbReference type="PANTHER" id="PTHR34823:SF1">
    <property type="entry name" value="CHITIN-BINDING TYPE-4 DOMAIN-CONTAINING PROTEIN"/>
    <property type="match status" value="1"/>
</dbReference>
<dbReference type="InterPro" id="IPR004302">
    <property type="entry name" value="Cellulose/chitin-bd_N"/>
</dbReference>
<keyword evidence="1" id="KW-0732">Signal</keyword>
<dbReference type="RefSeq" id="WP_310364963.1">
    <property type="nucleotide sequence ID" value="NZ_JAVDYB010000001.1"/>
</dbReference>
<dbReference type="InterPro" id="IPR051024">
    <property type="entry name" value="GlcNAc_Chitin_IntDeg"/>
</dbReference>
<comment type="caution">
    <text evidence="3">The sequence shown here is derived from an EMBL/GenBank/DDBJ whole genome shotgun (WGS) entry which is preliminary data.</text>
</comment>
<dbReference type="AlphaFoldDB" id="A0AAE3YMA4"/>
<dbReference type="EMBL" id="JAVDYB010000001">
    <property type="protein sequence ID" value="MDR7274809.1"/>
    <property type="molecule type" value="Genomic_DNA"/>
</dbReference>
<evidence type="ECO:0000313" key="4">
    <source>
        <dbReference type="Proteomes" id="UP001183643"/>
    </source>
</evidence>
<dbReference type="CDD" id="cd21177">
    <property type="entry name" value="LPMO_AA10"/>
    <property type="match status" value="1"/>
</dbReference>
<feature type="domain" description="Chitin-binding type-4" evidence="2">
    <location>
        <begin position="40"/>
        <end position="219"/>
    </location>
</feature>
<evidence type="ECO:0000313" key="3">
    <source>
        <dbReference type="EMBL" id="MDR7274809.1"/>
    </source>
</evidence>
<accession>A0AAE3YMA4</accession>
<proteinExistence type="predicted"/>
<dbReference type="Proteomes" id="UP001183643">
    <property type="component" value="Unassembled WGS sequence"/>
</dbReference>
<reference evidence="3" key="1">
    <citation type="submission" date="2023-07" db="EMBL/GenBank/DDBJ databases">
        <title>Sequencing the genomes of 1000 actinobacteria strains.</title>
        <authorList>
            <person name="Klenk H.-P."/>
        </authorList>
    </citation>
    <scope>NUCLEOTIDE SEQUENCE</scope>
    <source>
        <strain evidence="3">DSM 44707</strain>
    </source>
</reference>
<gene>
    <name evidence="3" type="ORF">J2S41_001587</name>
</gene>
<dbReference type="Gene3D" id="2.70.50.50">
    <property type="entry name" value="chitin-binding protein cbp21"/>
    <property type="match status" value="1"/>
</dbReference>
<evidence type="ECO:0000256" key="1">
    <source>
        <dbReference type="ARBA" id="ARBA00022729"/>
    </source>
</evidence>
<protein>
    <submittedName>
        <fullName evidence="3">Chitin-binding protein</fullName>
    </submittedName>
</protein>
<dbReference type="Pfam" id="PF03067">
    <property type="entry name" value="LPMO_10"/>
    <property type="match status" value="1"/>
</dbReference>
<dbReference type="InterPro" id="IPR014756">
    <property type="entry name" value="Ig_E-set"/>
</dbReference>
<sequence>MSSPTTGSSRSAARHPLRALVLLLTLVAVVLPWSGVAQAHGTIVGPATRQYQCWQAWGSNHTNPAMQQQDPMCYQAFQANPDTMWNWMSALRDGLGGQFQARTPDGQLCSNGLSRNSSLDTPGAWKTTPISNNFTVHLYDQASHGADYFRVYVSKQGFNPATQRLGWGNLDFITQTGRYAPAQDIRFNVSTSGYTGHHIVFVIWQASHLDQAYMWCSDVTFS</sequence>